<dbReference type="Proteomes" id="UP001153050">
    <property type="component" value="Unassembled WGS sequence"/>
</dbReference>
<gene>
    <name evidence="1" type="ORF">MES5069_350039</name>
</gene>
<evidence type="ECO:0000313" key="2">
    <source>
        <dbReference type="Proteomes" id="UP001153050"/>
    </source>
</evidence>
<keyword evidence="2" id="KW-1185">Reference proteome</keyword>
<dbReference type="GO" id="GO:0006508">
    <property type="term" value="P:proteolysis"/>
    <property type="evidence" value="ECO:0007669"/>
    <property type="project" value="UniProtKB-KW"/>
</dbReference>
<dbReference type="GO" id="GO:0008233">
    <property type="term" value="F:peptidase activity"/>
    <property type="evidence" value="ECO:0007669"/>
    <property type="project" value="UniProtKB-KW"/>
</dbReference>
<protein>
    <submittedName>
        <fullName evidence="1">Serine protease, subtilase family</fullName>
    </submittedName>
</protein>
<dbReference type="RefSeq" id="WP_254019305.1">
    <property type="nucleotide sequence ID" value="NZ_CAKXZT010000130.1"/>
</dbReference>
<dbReference type="Gene3D" id="3.40.50.1820">
    <property type="entry name" value="alpha/beta hydrolase"/>
    <property type="match status" value="1"/>
</dbReference>
<sequence>MAHVTFIHGVGNKPDVTTLHDIWLRNLAEGPEGLDLELRGVTSSMVYWADVLYNEPDLNVAAYESASVSPIEETFANASTGVPTTESAEEAAFLVGVAAKIGGTLAATEAVAAIAPESTHEGAAYERVPLPWLVKKIFLETFLRDVHHYLFNTQHSPRPGTTYRIQNEIRQRFVAALQAPINNGPHIVVSHSMGTVIAYDCLKRIDDCARVNGLVTIGSPLGLDEIQDKLQPGWTRADGFPSKKVSGSWLNVFDKLDPVCGFDPFLANDFRATGLAKLEDIEVSNEGAWRHSIVKYLRAPSFQKSLKEMLSL</sequence>
<dbReference type="InterPro" id="IPR029058">
    <property type="entry name" value="AB_hydrolase_fold"/>
</dbReference>
<dbReference type="SUPFAM" id="SSF53474">
    <property type="entry name" value="alpha/beta-Hydrolases"/>
    <property type="match status" value="1"/>
</dbReference>
<accession>A0ABM9E117</accession>
<comment type="caution">
    <text evidence="1">The sequence shown here is derived from an EMBL/GenBank/DDBJ whole genome shotgun (WGS) entry which is preliminary data.</text>
</comment>
<evidence type="ECO:0000313" key="1">
    <source>
        <dbReference type="EMBL" id="CAH2402759.1"/>
    </source>
</evidence>
<name>A0ABM9E117_9HYPH</name>
<reference evidence="1 2" key="1">
    <citation type="submission" date="2022-03" db="EMBL/GenBank/DDBJ databases">
        <authorList>
            <person name="Brunel B."/>
        </authorList>
    </citation>
    <scope>NUCLEOTIDE SEQUENCE [LARGE SCALE GENOMIC DNA]</scope>
    <source>
        <strain evidence="1">STM5069sample</strain>
    </source>
</reference>
<keyword evidence="1" id="KW-0645">Protease</keyword>
<dbReference type="EMBL" id="CAKXZT010000130">
    <property type="protein sequence ID" value="CAH2402759.1"/>
    <property type="molecule type" value="Genomic_DNA"/>
</dbReference>
<organism evidence="1 2">
    <name type="scientific">Mesorhizobium escarrei</name>
    <dbReference type="NCBI Taxonomy" id="666018"/>
    <lineage>
        <taxon>Bacteria</taxon>
        <taxon>Pseudomonadati</taxon>
        <taxon>Pseudomonadota</taxon>
        <taxon>Alphaproteobacteria</taxon>
        <taxon>Hyphomicrobiales</taxon>
        <taxon>Phyllobacteriaceae</taxon>
        <taxon>Mesorhizobium</taxon>
    </lineage>
</organism>
<proteinExistence type="predicted"/>
<keyword evidence="1" id="KW-0378">Hydrolase</keyword>